<dbReference type="GO" id="GO:0046540">
    <property type="term" value="C:U4/U6 x U5 tri-snRNP complex"/>
    <property type="evidence" value="ECO:0007669"/>
    <property type="project" value="InterPro"/>
</dbReference>
<proteinExistence type="predicted"/>
<dbReference type="Gene3D" id="1.20.1390.10">
    <property type="entry name" value="PWI domain"/>
    <property type="match status" value="1"/>
</dbReference>
<dbReference type="OrthoDB" id="10264544at2759"/>
<dbReference type="RefSeq" id="XP_018024817.1">
    <property type="nucleotide sequence ID" value="XM_018169328.2"/>
</dbReference>
<name>A0A8B7PGY4_HYAAZ</name>
<dbReference type="Pfam" id="PF08572">
    <property type="entry name" value="PRP3"/>
    <property type="match status" value="1"/>
</dbReference>
<evidence type="ECO:0000256" key="5">
    <source>
        <dbReference type="SAM" id="Coils"/>
    </source>
</evidence>
<dbReference type="PANTHER" id="PTHR14212">
    <property type="entry name" value="U4/U6-ASSOCIATED RNA SPLICING FACTOR-RELATED"/>
    <property type="match status" value="1"/>
</dbReference>
<evidence type="ECO:0000259" key="7">
    <source>
        <dbReference type="Pfam" id="PF06544"/>
    </source>
</evidence>
<keyword evidence="9" id="KW-1185">Reference proteome</keyword>
<sequence length="676" mass="75445">MSLSKREYEVYKSGIDKLVYKYLTKERSSASSIITNAITGGADKRKLADKLAGLVDKSTALKLADKAFSLLEDLDNHKSSSRKRSHKDEAENTKDGHDKESKKPRTDKQPLVVSSQSSSTPSESAPTITLHQKQIQDIMAKAQAAIEERKKALSSIGVTPAATRDADGATPASTNGTEVNSRIAELQARIRSQMGSVAGLPVPSLMGIPGLVNPPGLVHPILSSTPMPVYSTPGMGSAVGQPKPPGERPPPIILDSEGRTLDLMGKEVHITSRAPTLKANIRAKKRAEFKEKLSEKPALDELPEADYFDPRVPARPSLRPSKLNFKFHEHGKFVQLAQRERAKARLDKLQNEISTAARRTGISSAARLAELQGDSKDLLISVKTPDIEWWDSVILQSHRYPSAGEKAVPRTDYITNLVEHPLEVNCVTDTDAPVALQVFLTAKERKKLRRMNRREAWKEKQDKIRLGLEPPPEPKVKMANLMRVLGTEAVLDPTKMERHVRDQMAKRQHAHEKANAERKLTPQQRKEKRLAKLKEDTSTGVHVSVYRVTDLSNGSHKFKVETNAKQLFLTGAVVLFKDVNVVVVEGGPKQQKKYRQLMMNRIKWVEEARANTNNIKPKCQLVWEGTTLERNFGELQFKSCPTESFARDHFKRHGVEHYWDMAYATKLAEEADASIL</sequence>
<feature type="compositionally biased region" description="Basic and acidic residues" evidence="6">
    <location>
        <begin position="86"/>
        <end position="108"/>
    </location>
</feature>
<accession>A0A8B7PGY4</accession>
<protein>
    <submittedName>
        <fullName evidence="10">U4/U6 small nuclear ribonucleoprotein Prp3 isoform X1</fullName>
    </submittedName>
    <submittedName>
        <fullName evidence="11">U4/U6 small nuclear ribonucleoprotein Prp3 isoform X2</fullName>
    </submittedName>
</protein>
<evidence type="ECO:0000259" key="8">
    <source>
        <dbReference type="Pfam" id="PF08572"/>
    </source>
</evidence>
<dbReference type="InterPro" id="IPR010541">
    <property type="entry name" value="Prp3_C"/>
</dbReference>
<evidence type="ECO:0000256" key="6">
    <source>
        <dbReference type="SAM" id="MobiDB-lite"/>
    </source>
</evidence>
<keyword evidence="4" id="KW-0539">Nucleus</keyword>
<dbReference type="CTD" id="40172"/>
<feature type="compositionally biased region" description="Low complexity" evidence="6">
    <location>
        <begin position="114"/>
        <end position="124"/>
    </location>
</feature>
<dbReference type="InterPro" id="IPR013881">
    <property type="entry name" value="Pre-mRNA_splic_Prp3_dom"/>
</dbReference>
<keyword evidence="2" id="KW-0507">mRNA processing</keyword>
<evidence type="ECO:0000256" key="1">
    <source>
        <dbReference type="ARBA" id="ARBA00004123"/>
    </source>
</evidence>
<evidence type="ECO:0000256" key="4">
    <source>
        <dbReference type="ARBA" id="ARBA00023242"/>
    </source>
</evidence>
<dbReference type="AlphaFoldDB" id="A0A8B7PGY4"/>
<feature type="domain" description="Pre-mRNA-splicing factor 3" evidence="8">
    <location>
        <begin position="306"/>
        <end position="521"/>
    </location>
</feature>
<feature type="coiled-coil region" evidence="5">
    <location>
        <begin position="332"/>
        <end position="359"/>
    </location>
</feature>
<feature type="compositionally biased region" description="Basic and acidic residues" evidence="6">
    <location>
        <begin position="506"/>
        <end position="520"/>
    </location>
</feature>
<dbReference type="Proteomes" id="UP000694843">
    <property type="component" value="Unplaced"/>
</dbReference>
<dbReference type="KEGG" id="hazt:108680496"/>
<keyword evidence="10 11" id="KW-0687">Ribonucleoprotein</keyword>
<comment type="subcellular location">
    <subcellularLocation>
        <location evidence="1">Nucleus</location>
    </subcellularLocation>
</comment>
<feature type="region of interest" description="Disordered" evidence="6">
    <location>
        <begin position="76"/>
        <end position="129"/>
    </location>
</feature>
<evidence type="ECO:0000256" key="3">
    <source>
        <dbReference type="ARBA" id="ARBA00023187"/>
    </source>
</evidence>
<reference evidence="10 11" key="1">
    <citation type="submission" date="2025-04" db="UniProtKB">
        <authorList>
            <consortium name="RefSeq"/>
        </authorList>
    </citation>
    <scope>IDENTIFICATION</scope>
    <source>
        <tissue evidence="10 11">Whole organism</tissue>
    </source>
</reference>
<evidence type="ECO:0000313" key="9">
    <source>
        <dbReference type="Proteomes" id="UP000694843"/>
    </source>
</evidence>
<dbReference type="GO" id="GO:0000398">
    <property type="term" value="P:mRNA splicing, via spliceosome"/>
    <property type="evidence" value="ECO:0007669"/>
    <property type="project" value="InterPro"/>
</dbReference>
<dbReference type="RefSeq" id="XP_018024825.1">
    <property type="nucleotide sequence ID" value="XM_018169336.2"/>
</dbReference>
<dbReference type="PANTHER" id="PTHR14212:SF0">
    <property type="entry name" value="U4_U6 SMALL NUCLEAR RIBONUCLEOPROTEIN PRP3"/>
    <property type="match status" value="1"/>
</dbReference>
<feature type="domain" description="Small nuclear ribonucleoprotein Prp3 C-terminal" evidence="7">
    <location>
        <begin position="544"/>
        <end position="662"/>
    </location>
</feature>
<keyword evidence="3" id="KW-0508">mRNA splicing</keyword>
<dbReference type="InterPro" id="IPR027104">
    <property type="entry name" value="Prp3"/>
</dbReference>
<dbReference type="CDD" id="cd24162">
    <property type="entry name" value="Prp3_C"/>
    <property type="match status" value="1"/>
</dbReference>
<evidence type="ECO:0000313" key="11">
    <source>
        <dbReference type="RefSeq" id="XP_018024825.1"/>
    </source>
</evidence>
<evidence type="ECO:0000256" key="2">
    <source>
        <dbReference type="ARBA" id="ARBA00022664"/>
    </source>
</evidence>
<organism evidence="9 10">
    <name type="scientific">Hyalella azteca</name>
    <name type="common">Amphipod</name>
    <dbReference type="NCBI Taxonomy" id="294128"/>
    <lineage>
        <taxon>Eukaryota</taxon>
        <taxon>Metazoa</taxon>
        <taxon>Ecdysozoa</taxon>
        <taxon>Arthropoda</taxon>
        <taxon>Crustacea</taxon>
        <taxon>Multicrustacea</taxon>
        <taxon>Malacostraca</taxon>
        <taxon>Eumalacostraca</taxon>
        <taxon>Peracarida</taxon>
        <taxon>Amphipoda</taxon>
        <taxon>Senticaudata</taxon>
        <taxon>Talitrida</taxon>
        <taxon>Talitroidea</taxon>
        <taxon>Hyalellidae</taxon>
        <taxon>Hyalella</taxon>
    </lineage>
</organism>
<keyword evidence="5" id="KW-0175">Coiled coil</keyword>
<feature type="region of interest" description="Disordered" evidence="6">
    <location>
        <begin position="506"/>
        <end position="534"/>
    </location>
</feature>
<dbReference type="OMA" id="XRISNLM"/>
<dbReference type="Pfam" id="PF06544">
    <property type="entry name" value="Prp3_C"/>
    <property type="match status" value="1"/>
</dbReference>
<evidence type="ECO:0000313" key="10">
    <source>
        <dbReference type="RefSeq" id="XP_018024817.1"/>
    </source>
</evidence>
<feature type="region of interest" description="Disordered" evidence="6">
    <location>
        <begin position="155"/>
        <end position="177"/>
    </location>
</feature>
<dbReference type="GeneID" id="108680496"/>
<gene>
    <name evidence="10 11" type="primary">LOC108680496</name>
</gene>